<feature type="compositionally biased region" description="Basic and acidic residues" evidence="2">
    <location>
        <begin position="232"/>
        <end position="241"/>
    </location>
</feature>
<feature type="compositionally biased region" description="Basic residues" evidence="2">
    <location>
        <begin position="222"/>
        <end position="231"/>
    </location>
</feature>
<dbReference type="Proteomes" id="UP001610334">
    <property type="component" value="Unassembled WGS sequence"/>
</dbReference>
<dbReference type="PANTHER" id="PTHR46179">
    <property type="entry name" value="ZINC FINGER PROTEIN"/>
    <property type="match status" value="1"/>
</dbReference>
<feature type="compositionally biased region" description="Polar residues" evidence="2">
    <location>
        <begin position="70"/>
        <end position="95"/>
    </location>
</feature>
<dbReference type="InterPro" id="IPR013087">
    <property type="entry name" value="Znf_C2H2_type"/>
</dbReference>
<evidence type="ECO:0000259" key="3">
    <source>
        <dbReference type="PROSITE" id="PS50157"/>
    </source>
</evidence>
<dbReference type="PANTHER" id="PTHR46179:SF19">
    <property type="entry name" value="C2H2 FINGER DOMAIN TRANSCRIPTION FACTOR (EUROFUNG)-RELATED"/>
    <property type="match status" value="1"/>
</dbReference>
<feature type="region of interest" description="Disordered" evidence="2">
    <location>
        <begin position="222"/>
        <end position="255"/>
    </location>
</feature>
<dbReference type="Gene3D" id="3.30.160.60">
    <property type="entry name" value="Classic Zinc Finger"/>
    <property type="match status" value="1"/>
</dbReference>
<evidence type="ECO:0000256" key="1">
    <source>
        <dbReference type="PROSITE-ProRule" id="PRU00042"/>
    </source>
</evidence>
<feature type="domain" description="C2H2-type" evidence="3">
    <location>
        <begin position="204"/>
        <end position="234"/>
    </location>
</feature>
<evidence type="ECO:0000313" key="5">
    <source>
        <dbReference type="Proteomes" id="UP001610334"/>
    </source>
</evidence>
<dbReference type="PROSITE" id="PS00028">
    <property type="entry name" value="ZINC_FINGER_C2H2_1"/>
    <property type="match status" value="1"/>
</dbReference>
<comment type="caution">
    <text evidence="4">The sequence shown here is derived from an EMBL/GenBank/DDBJ whole genome shotgun (WGS) entry which is preliminary data.</text>
</comment>
<gene>
    <name evidence="4" type="ORF">BJX63DRAFT_24985</name>
</gene>
<dbReference type="EMBL" id="JBFXLT010000107">
    <property type="protein sequence ID" value="KAL2808634.1"/>
    <property type="molecule type" value="Genomic_DNA"/>
</dbReference>
<feature type="region of interest" description="Disordered" evidence="2">
    <location>
        <begin position="58"/>
        <end position="98"/>
    </location>
</feature>
<organism evidence="4 5">
    <name type="scientific">Aspergillus granulosus</name>
    <dbReference type="NCBI Taxonomy" id="176169"/>
    <lineage>
        <taxon>Eukaryota</taxon>
        <taxon>Fungi</taxon>
        <taxon>Dikarya</taxon>
        <taxon>Ascomycota</taxon>
        <taxon>Pezizomycotina</taxon>
        <taxon>Eurotiomycetes</taxon>
        <taxon>Eurotiomycetidae</taxon>
        <taxon>Eurotiales</taxon>
        <taxon>Aspergillaceae</taxon>
        <taxon>Aspergillus</taxon>
        <taxon>Aspergillus subgen. Nidulantes</taxon>
    </lineage>
</organism>
<dbReference type="Pfam" id="PF00096">
    <property type="entry name" value="zf-C2H2"/>
    <property type="match status" value="1"/>
</dbReference>
<dbReference type="InterPro" id="IPR036236">
    <property type="entry name" value="Znf_C2H2_sf"/>
</dbReference>
<sequence length="322" mass="37220">MLSQFPSYDDSQPGLFMANQERNHSQHRYQNSDYSLVPSVPILEAVYCGESQLPAAQRQLPMESRDRSPFRQSSPLSAGYNNDMFQQSPVSNSPNAHPMLERQVESPNIISPKDAVMHDFDQSKDRKLPYLHQPDFELRQDDTLRLASSFPFIEPFPQLGQAQAPFQQFIFSQPQQGQQDSLLYQTPEFPAFLPQFESADGGTYTCTYHGCTQRFETLRKLQNHKRGAHRRTTTEDRRDGISRNSQAGPHRCDRANIRTGKPCGSIFSRPWDLTRHENTFHNAHKREFRCNFCTKKRIFSRNDALIRHIRVVHPVRQLARSG</sequence>
<evidence type="ECO:0000256" key="2">
    <source>
        <dbReference type="SAM" id="MobiDB-lite"/>
    </source>
</evidence>
<name>A0ABR4H087_9EURO</name>
<dbReference type="SUPFAM" id="SSF57667">
    <property type="entry name" value="beta-beta-alpha zinc fingers"/>
    <property type="match status" value="1"/>
</dbReference>
<keyword evidence="1" id="KW-0479">Metal-binding</keyword>
<keyword evidence="1" id="KW-0863">Zinc-finger</keyword>
<accession>A0ABR4H087</accession>
<dbReference type="SMART" id="SM00355">
    <property type="entry name" value="ZnF_C2H2"/>
    <property type="match status" value="3"/>
</dbReference>
<keyword evidence="5" id="KW-1185">Reference proteome</keyword>
<keyword evidence="1" id="KW-0862">Zinc</keyword>
<evidence type="ECO:0000313" key="4">
    <source>
        <dbReference type="EMBL" id="KAL2808634.1"/>
    </source>
</evidence>
<dbReference type="InterPro" id="IPR051061">
    <property type="entry name" value="Zinc_finger_trans_reg"/>
</dbReference>
<dbReference type="PROSITE" id="PS50157">
    <property type="entry name" value="ZINC_FINGER_C2H2_2"/>
    <property type="match status" value="2"/>
</dbReference>
<reference evidence="4 5" key="1">
    <citation type="submission" date="2024-07" db="EMBL/GenBank/DDBJ databases">
        <title>Section-level genome sequencing and comparative genomics of Aspergillus sections Usti and Cavernicolus.</title>
        <authorList>
            <consortium name="Lawrence Berkeley National Laboratory"/>
            <person name="Nybo J.L."/>
            <person name="Vesth T.C."/>
            <person name="Theobald S."/>
            <person name="Frisvad J.C."/>
            <person name="Larsen T.O."/>
            <person name="Kjaerboelling I."/>
            <person name="Rothschild-Mancinelli K."/>
            <person name="Lyhne E.K."/>
            <person name="Kogle M.E."/>
            <person name="Barry K."/>
            <person name="Clum A."/>
            <person name="Na H."/>
            <person name="Ledsgaard L."/>
            <person name="Lin J."/>
            <person name="Lipzen A."/>
            <person name="Kuo A."/>
            <person name="Riley R."/>
            <person name="Mondo S."/>
            <person name="Labutti K."/>
            <person name="Haridas S."/>
            <person name="Pangalinan J."/>
            <person name="Salamov A.A."/>
            <person name="Simmons B.A."/>
            <person name="Magnuson J.K."/>
            <person name="Chen J."/>
            <person name="Drula E."/>
            <person name="Henrissat B."/>
            <person name="Wiebenga A."/>
            <person name="Lubbers R.J."/>
            <person name="Gomes A.C."/>
            <person name="Makela M.R."/>
            <person name="Stajich J."/>
            <person name="Grigoriev I.V."/>
            <person name="Mortensen U.H."/>
            <person name="De Vries R.P."/>
            <person name="Baker S.E."/>
            <person name="Andersen M.R."/>
        </authorList>
    </citation>
    <scope>NUCLEOTIDE SEQUENCE [LARGE SCALE GENOMIC DNA]</scope>
    <source>
        <strain evidence="4 5">CBS 588.65</strain>
    </source>
</reference>
<protein>
    <recommendedName>
        <fullName evidence="3">C2H2-type domain-containing protein</fullName>
    </recommendedName>
</protein>
<proteinExistence type="predicted"/>
<feature type="domain" description="C2H2-type" evidence="3">
    <location>
        <begin position="250"/>
        <end position="286"/>
    </location>
</feature>